<accession>A0A0F8Z120</accession>
<name>A0A0F8Z120_9ZZZZ</name>
<protein>
    <submittedName>
        <fullName evidence="1">Uncharacterized protein</fullName>
    </submittedName>
</protein>
<gene>
    <name evidence="1" type="ORF">LCGC14_2753540</name>
</gene>
<organism evidence="1">
    <name type="scientific">marine sediment metagenome</name>
    <dbReference type="NCBI Taxonomy" id="412755"/>
    <lineage>
        <taxon>unclassified sequences</taxon>
        <taxon>metagenomes</taxon>
        <taxon>ecological metagenomes</taxon>
    </lineage>
</organism>
<dbReference type="AlphaFoldDB" id="A0A0F8Z120"/>
<evidence type="ECO:0000313" key="1">
    <source>
        <dbReference type="EMBL" id="KKK87407.1"/>
    </source>
</evidence>
<sequence>MDTLKDIEALYAERELGDPDEMVIVFANNDDIDHTSEWLTAIVERHPTAKQQVEILKRVIAGGHDMELSAIAEKLGLEGDVTEEQVFAKLEELKSTKIDDKTDDKTDLEGCYRRLAEILDVAPGEEAAGEAPEKQ</sequence>
<comment type="caution">
    <text evidence="1">The sequence shown here is derived from an EMBL/GenBank/DDBJ whole genome shotgun (WGS) entry which is preliminary data.</text>
</comment>
<proteinExistence type="predicted"/>
<reference evidence="1" key="1">
    <citation type="journal article" date="2015" name="Nature">
        <title>Complex archaea that bridge the gap between prokaryotes and eukaryotes.</title>
        <authorList>
            <person name="Spang A."/>
            <person name="Saw J.H."/>
            <person name="Jorgensen S.L."/>
            <person name="Zaremba-Niedzwiedzka K."/>
            <person name="Martijn J."/>
            <person name="Lind A.E."/>
            <person name="van Eijk R."/>
            <person name="Schleper C."/>
            <person name="Guy L."/>
            <person name="Ettema T.J."/>
        </authorList>
    </citation>
    <scope>NUCLEOTIDE SEQUENCE</scope>
</reference>
<dbReference type="EMBL" id="LAZR01050415">
    <property type="protein sequence ID" value="KKK87407.1"/>
    <property type="molecule type" value="Genomic_DNA"/>
</dbReference>